<dbReference type="Pfam" id="PF00085">
    <property type="entry name" value="Thioredoxin"/>
    <property type="match status" value="1"/>
</dbReference>
<evidence type="ECO:0000256" key="1">
    <source>
        <dbReference type="ARBA" id="ARBA00004167"/>
    </source>
</evidence>
<evidence type="ECO:0000256" key="8">
    <source>
        <dbReference type="SAM" id="SignalP"/>
    </source>
</evidence>
<dbReference type="InterPro" id="IPR036249">
    <property type="entry name" value="Thioredoxin-like_sf"/>
</dbReference>
<comment type="caution">
    <text evidence="10">The sequence shown here is derived from an EMBL/GenBank/DDBJ whole genome shotgun (WGS) entry which is preliminary data.</text>
</comment>
<keyword evidence="2 7" id="KW-0812">Transmembrane</keyword>
<protein>
    <submittedName>
        <fullName evidence="10">5'-adenylylsulfate reductase-like 4-like</fullName>
    </submittedName>
</protein>
<dbReference type="OrthoDB" id="19690at2759"/>
<feature type="transmembrane region" description="Helical" evidence="7">
    <location>
        <begin position="219"/>
        <end position="242"/>
    </location>
</feature>
<evidence type="ECO:0000256" key="2">
    <source>
        <dbReference type="ARBA" id="ARBA00022692"/>
    </source>
</evidence>
<dbReference type="InParanoid" id="A0A7J7D1U1"/>
<evidence type="ECO:0000259" key="9">
    <source>
        <dbReference type="PROSITE" id="PS51352"/>
    </source>
</evidence>
<dbReference type="CDD" id="cd02999">
    <property type="entry name" value="PDI_a_ERp44_like"/>
    <property type="match status" value="1"/>
</dbReference>
<evidence type="ECO:0000256" key="4">
    <source>
        <dbReference type="ARBA" id="ARBA00022989"/>
    </source>
</evidence>
<feature type="chain" id="PRO_5029499171" evidence="8">
    <location>
        <begin position="26"/>
        <end position="322"/>
    </location>
</feature>
<name>A0A7J7D1U1_TRIWF</name>
<sequence>MGTRVWEAGILMLVVLGRLTCDVFGSEPVRDSVCPVESLMDSMLGHREGYCYLNGGADFAHITGVIEGDEVLLQKALNMVHKHRHEYIALLFYASWCPFSKTFRPSLSILSSLYPSIPHFTVEESAVRPSILSKYGVHGFPTLFLLNSTMRVRYHGPRTLGSLIAFYSDVTGVEPLSLDSISLDKIGQASNQEKHDNVEVESCPFFWARSPVNLLRQEAYLVLATAFVVLRLLYLVSPRLLLFAQFVWRRSIQFERLESLLEHSLAYLNRAKQLLNYAKEPCKLRNFQGGAMNARVWASKSLATVSIGDASAGRSGPVGECS</sequence>
<feature type="domain" description="Thioredoxin" evidence="9">
    <location>
        <begin position="51"/>
        <end position="172"/>
    </location>
</feature>
<accession>A0A7J7D1U1</accession>
<dbReference type="Gene3D" id="3.40.30.10">
    <property type="entry name" value="Glutaredoxin"/>
    <property type="match status" value="1"/>
</dbReference>
<evidence type="ECO:0000256" key="6">
    <source>
        <dbReference type="ARBA" id="ARBA00023180"/>
    </source>
</evidence>
<evidence type="ECO:0000313" key="11">
    <source>
        <dbReference type="Proteomes" id="UP000593562"/>
    </source>
</evidence>
<organism evidence="10 11">
    <name type="scientific">Tripterygium wilfordii</name>
    <name type="common">Thunder God vine</name>
    <dbReference type="NCBI Taxonomy" id="458696"/>
    <lineage>
        <taxon>Eukaryota</taxon>
        <taxon>Viridiplantae</taxon>
        <taxon>Streptophyta</taxon>
        <taxon>Embryophyta</taxon>
        <taxon>Tracheophyta</taxon>
        <taxon>Spermatophyta</taxon>
        <taxon>Magnoliopsida</taxon>
        <taxon>eudicotyledons</taxon>
        <taxon>Gunneridae</taxon>
        <taxon>Pentapetalae</taxon>
        <taxon>rosids</taxon>
        <taxon>fabids</taxon>
        <taxon>Celastrales</taxon>
        <taxon>Celastraceae</taxon>
        <taxon>Tripterygium</taxon>
    </lineage>
</organism>
<dbReference type="Proteomes" id="UP000593562">
    <property type="component" value="Unassembled WGS sequence"/>
</dbReference>
<keyword evidence="11" id="KW-1185">Reference proteome</keyword>
<keyword evidence="6" id="KW-0325">Glycoprotein</keyword>
<evidence type="ECO:0000256" key="3">
    <source>
        <dbReference type="ARBA" id="ARBA00022729"/>
    </source>
</evidence>
<evidence type="ECO:0000313" key="10">
    <source>
        <dbReference type="EMBL" id="KAF5740238.1"/>
    </source>
</evidence>
<proteinExistence type="predicted"/>
<dbReference type="GO" id="GO:0016020">
    <property type="term" value="C:membrane"/>
    <property type="evidence" value="ECO:0007669"/>
    <property type="project" value="UniProtKB-SubCell"/>
</dbReference>
<dbReference type="EMBL" id="JAAARO010000011">
    <property type="protein sequence ID" value="KAF5740238.1"/>
    <property type="molecule type" value="Genomic_DNA"/>
</dbReference>
<dbReference type="PANTHER" id="PTHR46854">
    <property type="entry name" value="5'-ADENYLYLSULFATE REDUCTASE-LIKE 4-RELATED"/>
    <property type="match status" value="1"/>
</dbReference>
<dbReference type="InterPro" id="IPR013766">
    <property type="entry name" value="Thioredoxin_domain"/>
</dbReference>
<reference evidence="10 11" key="1">
    <citation type="journal article" date="2020" name="Nat. Commun.">
        <title>Genome of Tripterygium wilfordii and identification of cytochrome P450 involved in triptolide biosynthesis.</title>
        <authorList>
            <person name="Tu L."/>
            <person name="Su P."/>
            <person name="Zhang Z."/>
            <person name="Gao L."/>
            <person name="Wang J."/>
            <person name="Hu T."/>
            <person name="Zhou J."/>
            <person name="Zhang Y."/>
            <person name="Zhao Y."/>
            <person name="Liu Y."/>
            <person name="Song Y."/>
            <person name="Tong Y."/>
            <person name="Lu Y."/>
            <person name="Yang J."/>
            <person name="Xu C."/>
            <person name="Jia M."/>
            <person name="Peters R.J."/>
            <person name="Huang L."/>
            <person name="Gao W."/>
        </authorList>
    </citation>
    <scope>NUCLEOTIDE SEQUENCE [LARGE SCALE GENOMIC DNA]</scope>
    <source>
        <strain evidence="11">cv. XIE 37</strain>
        <tissue evidence="10">Leaf</tissue>
    </source>
</reference>
<dbReference type="FunCoup" id="A0A7J7D1U1">
    <property type="interactions" value="570"/>
</dbReference>
<evidence type="ECO:0000256" key="5">
    <source>
        <dbReference type="ARBA" id="ARBA00023136"/>
    </source>
</evidence>
<dbReference type="PANTHER" id="PTHR46854:SF1">
    <property type="entry name" value="5'-ADENYLYLSULFATE REDUCTASE-LIKE 4-RELATED"/>
    <property type="match status" value="1"/>
</dbReference>
<gene>
    <name evidence="10" type="ORF">HS088_TW11G00304</name>
</gene>
<dbReference type="SUPFAM" id="SSF52833">
    <property type="entry name" value="Thioredoxin-like"/>
    <property type="match status" value="1"/>
</dbReference>
<dbReference type="AlphaFoldDB" id="A0A7J7D1U1"/>
<dbReference type="PROSITE" id="PS51352">
    <property type="entry name" value="THIOREDOXIN_2"/>
    <property type="match status" value="1"/>
</dbReference>
<comment type="subcellular location">
    <subcellularLocation>
        <location evidence="1">Membrane</location>
        <topology evidence="1">Single-pass membrane protein</topology>
    </subcellularLocation>
</comment>
<feature type="signal peptide" evidence="8">
    <location>
        <begin position="1"/>
        <end position="25"/>
    </location>
</feature>
<keyword evidence="5 7" id="KW-0472">Membrane</keyword>
<keyword evidence="4 7" id="KW-1133">Transmembrane helix</keyword>
<keyword evidence="3 8" id="KW-0732">Signal</keyword>
<evidence type="ECO:0000256" key="7">
    <source>
        <dbReference type="SAM" id="Phobius"/>
    </source>
</evidence>
<dbReference type="InterPro" id="IPR044606">
    <property type="entry name" value="APRL4/6"/>
</dbReference>